<name>A0A9D9D9L3_9BACL</name>
<reference evidence="1" key="1">
    <citation type="submission" date="2020-10" db="EMBL/GenBank/DDBJ databases">
        <authorList>
            <person name="Gilroy R."/>
        </authorList>
    </citation>
    <scope>NUCLEOTIDE SEQUENCE</scope>
    <source>
        <strain evidence="1">1748</strain>
    </source>
</reference>
<accession>A0A9D9D9L3</accession>
<organism evidence="1 2">
    <name type="scientific">Candidatus Scatoplasma merdavium</name>
    <dbReference type="NCBI Taxonomy" id="2840932"/>
    <lineage>
        <taxon>Bacteria</taxon>
        <taxon>Bacillati</taxon>
        <taxon>Bacillota</taxon>
        <taxon>Bacilli</taxon>
        <taxon>Bacillales</taxon>
        <taxon>Candidatus Scatoplasma</taxon>
    </lineage>
</organism>
<protein>
    <submittedName>
        <fullName evidence="1">Uncharacterized protein</fullName>
    </submittedName>
</protein>
<proteinExistence type="predicted"/>
<comment type="caution">
    <text evidence="1">The sequence shown here is derived from an EMBL/GenBank/DDBJ whole genome shotgun (WGS) entry which is preliminary data.</text>
</comment>
<dbReference type="Proteomes" id="UP000823629">
    <property type="component" value="Unassembled WGS sequence"/>
</dbReference>
<sequence>MNRNLLILTVPDNFAVYIESVSSTGAKIDEFEYSIAPNMLTISEDSEAKLNYGNVQPFDFNDANKILNISSDDNCVSEYYSENMKNATNEGAKFSKELSENTNYLNLKFESLDSAPRLNIYEDPSYSKIKLNMSLSALDGKQLKKDNYNVYV</sequence>
<evidence type="ECO:0000313" key="1">
    <source>
        <dbReference type="EMBL" id="MBO8414509.1"/>
    </source>
</evidence>
<gene>
    <name evidence="1" type="ORF">IAC78_03455</name>
</gene>
<reference evidence="1" key="2">
    <citation type="journal article" date="2021" name="PeerJ">
        <title>Extensive microbial diversity within the chicken gut microbiome revealed by metagenomics and culture.</title>
        <authorList>
            <person name="Gilroy R."/>
            <person name="Ravi A."/>
            <person name="Getino M."/>
            <person name="Pursley I."/>
            <person name="Horton D.L."/>
            <person name="Alikhan N.F."/>
            <person name="Baker D."/>
            <person name="Gharbi K."/>
            <person name="Hall N."/>
            <person name="Watson M."/>
            <person name="Adriaenssens E.M."/>
            <person name="Foster-Nyarko E."/>
            <person name="Jarju S."/>
            <person name="Secka A."/>
            <person name="Antonio M."/>
            <person name="Oren A."/>
            <person name="Chaudhuri R.R."/>
            <person name="La Ragione R."/>
            <person name="Hildebrand F."/>
            <person name="Pallen M.J."/>
        </authorList>
    </citation>
    <scope>NUCLEOTIDE SEQUENCE</scope>
    <source>
        <strain evidence="1">1748</strain>
    </source>
</reference>
<dbReference type="EMBL" id="JADING010000098">
    <property type="protein sequence ID" value="MBO8414509.1"/>
    <property type="molecule type" value="Genomic_DNA"/>
</dbReference>
<dbReference type="AlphaFoldDB" id="A0A9D9D9L3"/>
<evidence type="ECO:0000313" key="2">
    <source>
        <dbReference type="Proteomes" id="UP000823629"/>
    </source>
</evidence>